<dbReference type="SUPFAM" id="SSF53623">
    <property type="entry name" value="MurD-like peptide ligases, catalytic domain"/>
    <property type="match status" value="1"/>
</dbReference>
<evidence type="ECO:0000313" key="18">
    <source>
        <dbReference type="EMBL" id="KYF67995.1"/>
    </source>
</evidence>
<evidence type="ECO:0000256" key="7">
    <source>
        <dbReference type="ARBA" id="ARBA00022741"/>
    </source>
</evidence>
<keyword evidence="7 14" id="KW-0547">Nucleotide-binding</keyword>
<dbReference type="GO" id="GO:0008763">
    <property type="term" value="F:UDP-N-acetylmuramate-L-alanine ligase activity"/>
    <property type="evidence" value="ECO:0007669"/>
    <property type="project" value="UniProtKB-UniRule"/>
</dbReference>
<dbReference type="Gene3D" id="3.40.1190.10">
    <property type="entry name" value="Mur-like, catalytic domain"/>
    <property type="match status" value="1"/>
</dbReference>
<dbReference type="Proteomes" id="UP000075260">
    <property type="component" value="Unassembled WGS sequence"/>
</dbReference>
<feature type="domain" description="Mur ligase C-terminal" evidence="16">
    <location>
        <begin position="312"/>
        <end position="445"/>
    </location>
</feature>
<feature type="domain" description="Mur ligase N-terminal catalytic" evidence="15">
    <location>
        <begin position="8"/>
        <end position="107"/>
    </location>
</feature>
<evidence type="ECO:0000256" key="8">
    <source>
        <dbReference type="ARBA" id="ARBA00022840"/>
    </source>
</evidence>
<dbReference type="SUPFAM" id="SSF51984">
    <property type="entry name" value="MurCD N-terminal domain"/>
    <property type="match status" value="1"/>
</dbReference>
<keyword evidence="10 14" id="KW-0573">Peptidoglycan synthesis</keyword>
<evidence type="ECO:0000256" key="1">
    <source>
        <dbReference type="ARBA" id="ARBA00004496"/>
    </source>
</evidence>
<dbReference type="InterPro" id="IPR013221">
    <property type="entry name" value="Mur_ligase_cen"/>
</dbReference>
<dbReference type="InterPro" id="IPR050061">
    <property type="entry name" value="MurCDEF_pg_biosynth"/>
</dbReference>
<dbReference type="GO" id="GO:0005524">
    <property type="term" value="F:ATP binding"/>
    <property type="evidence" value="ECO:0007669"/>
    <property type="project" value="UniProtKB-UniRule"/>
</dbReference>
<dbReference type="UniPathway" id="UPA00219"/>
<evidence type="ECO:0000256" key="10">
    <source>
        <dbReference type="ARBA" id="ARBA00022984"/>
    </source>
</evidence>
<evidence type="ECO:0000259" key="15">
    <source>
        <dbReference type="Pfam" id="PF01225"/>
    </source>
</evidence>
<evidence type="ECO:0000256" key="6">
    <source>
        <dbReference type="ARBA" id="ARBA00022618"/>
    </source>
</evidence>
<evidence type="ECO:0000259" key="17">
    <source>
        <dbReference type="Pfam" id="PF08245"/>
    </source>
</evidence>
<gene>
    <name evidence="14 18" type="primary">murC</name>
    <name evidence="18" type="ORF">BE15_46450</name>
</gene>
<dbReference type="GO" id="GO:0008360">
    <property type="term" value="P:regulation of cell shape"/>
    <property type="evidence" value="ECO:0007669"/>
    <property type="project" value="UniProtKB-KW"/>
</dbReference>
<evidence type="ECO:0000259" key="16">
    <source>
        <dbReference type="Pfam" id="PF02875"/>
    </source>
</evidence>
<dbReference type="EC" id="6.3.2.8" evidence="3 14"/>
<feature type="domain" description="Mur ligase central" evidence="17">
    <location>
        <begin position="111"/>
        <end position="290"/>
    </location>
</feature>
<evidence type="ECO:0000256" key="3">
    <source>
        <dbReference type="ARBA" id="ARBA00012211"/>
    </source>
</evidence>
<keyword evidence="9 14" id="KW-0133">Cell shape</keyword>
<sequence length="470" mass="50739">MFRGRVRHVHFVGVGGVGMSGLAEILRSLEFEVSGSDLKESSTTRRLTSLGVRIDIGHRAENVRGVDVVVYSSAIRPDNPELTEARALGIPAIGRAEMLAELMRVKYGVAIAGSHGKTTTTSLVATVLRAAGLDPTVVVGGKMAALGTNARLGAGDLLVAEADESDGSFLRLTPTIAVVTNIDPEHLDHYGTHERIKDAFVEFAARVPFYGLAVLCLDHPHVQDLLPRIPRRHVTYGVSPQSDYSARGIQFRGLETSFNAYRRDEPLGGFTVKMPGAHNVLNCLATIAVADELEVPLDVTKQALATFGGVARRFTVVGSIGGITLVDDYGHHPAEIRATVDAARRAFPGEDHRIVVAFQPHRHTRTRDLYDEFTRAFNQADVLLVTDIYAAGEPPIPGVSAERLVQSIREHGHHDARFVADKADLPEALERIVRPGDVVIALGAGDVNACVRDLKARLEAKGLPPEERSA</sequence>
<evidence type="ECO:0000256" key="13">
    <source>
        <dbReference type="ARBA" id="ARBA00047833"/>
    </source>
</evidence>
<evidence type="ECO:0000256" key="2">
    <source>
        <dbReference type="ARBA" id="ARBA00004752"/>
    </source>
</evidence>
<dbReference type="HAMAP" id="MF_00046">
    <property type="entry name" value="MurC"/>
    <property type="match status" value="1"/>
</dbReference>
<evidence type="ECO:0000256" key="4">
    <source>
        <dbReference type="ARBA" id="ARBA00022490"/>
    </source>
</evidence>
<dbReference type="InterPro" id="IPR004101">
    <property type="entry name" value="Mur_ligase_C"/>
</dbReference>
<keyword evidence="6 14" id="KW-0132">Cell division</keyword>
<dbReference type="InterPro" id="IPR005758">
    <property type="entry name" value="UDP-N-AcMur_Ala_ligase_MurC"/>
</dbReference>
<dbReference type="OrthoDB" id="9804126at2"/>
<dbReference type="InterPro" id="IPR000713">
    <property type="entry name" value="Mur_ligase_N"/>
</dbReference>
<evidence type="ECO:0000256" key="5">
    <source>
        <dbReference type="ARBA" id="ARBA00022598"/>
    </source>
</evidence>
<comment type="catalytic activity">
    <reaction evidence="13 14">
        <text>UDP-N-acetyl-alpha-D-muramate + L-alanine + ATP = UDP-N-acetyl-alpha-D-muramoyl-L-alanine + ADP + phosphate + H(+)</text>
        <dbReference type="Rhea" id="RHEA:23372"/>
        <dbReference type="ChEBI" id="CHEBI:15378"/>
        <dbReference type="ChEBI" id="CHEBI:30616"/>
        <dbReference type="ChEBI" id="CHEBI:43474"/>
        <dbReference type="ChEBI" id="CHEBI:57972"/>
        <dbReference type="ChEBI" id="CHEBI:70757"/>
        <dbReference type="ChEBI" id="CHEBI:83898"/>
        <dbReference type="ChEBI" id="CHEBI:456216"/>
        <dbReference type="EC" id="6.3.2.8"/>
    </reaction>
</comment>
<dbReference type="InterPro" id="IPR036615">
    <property type="entry name" value="Mur_ligase_C_dom_sf"/>
</dbReference>
<organism evidence="18 19">
    <name type="scientific">Sorangium cellulosum</name>
    <name type="common">Polyangium cellulosum</name>
    <dbReference type="NCBI Taxonomy" id="56"/>
    <lineage>
        <taxon>Bacteria</taxon>
        <taxon>Pseudomonadati</taxon>
        <taxon>Myxococcota</taxon>
        <taxon>Polyangia</taxon>
        <taxon>Polyangiales</taxon>
        <taxon>Polyangiaceae</taxon>
        <taxon>Sorangium</taxon>
    </lineage>
</organism>
<dbReference type="Pfam" id="PF02875">
    <property type="entry name" value="Mur_ligase_C"/>
    <property type="match status" value="1"/>
</dbReference>
<feature type="binding site" evidence="14">
    <location>
        <begin position="113"/>
        <end position="119"/>
    </location>
    <ligand>
        <name>ATP</name>
        <dbReference type="ChEBI" id="CHEBI:30616"/>
    </ligand>
</feature>
<comment type="caution">
    <text evidence="18">The sequence shown here is derived from an EMBL/GenBank/DDBJ whole genome shotgun (WGS) entry which is preliminary data.</text>
</comment>
<dbReference type="AlphaFoldDB" id="A0A150QJ15"/>
<keyword evidence="12 14" id="KW-0961">Cell wall biogenesis/degradation</keyword>
<keyword evidence="8 14" id="KW-0067">ATP-binding</keyword>
<dbReference type="NCBIfam" id="TIGR01082">
    <property type="entry name" value="murC"/>
    <property type="match status" value="1"/>
</dbReference>
<dbReference type="RefSeq" id="WP_061609419.1">
    <property type="nucleotide sequence ID" value="NZ_JEMA01000601.1"/>
</dbReference>
<dbReference type="GO" id="GO:0051301">
    <property type="term" value="P:cell division"/>
    <property type="evidence" value="ECO:0007669"/>
    <property type="project" value="UniProtKB-KW"/>
</dbReference>
<dbReference type="PANTHER" id="PTHR43445:SF3">
    <property type="entry name" value="UDP-N-ACETYLMURAMATE--L-ALANINE LIGASE"/>
    <property type="match status" value="1"/>
</dbReference>
<evidence type="ECO:0000256" key="11">
    <source>
        <dbReference type="ARBA" id="ARBA00023306"/>
    </source>
</evidence>
<evidence type="ECO:0000256" key="14">
    <source>
        <dbReference type="HAMAP-Rule" id="MF_00046"/>
    </source>
</evidence>
<protein>
    <recommendedName>
        <fullName evidence="3 14">UDP-N-acetylmuramate--L-alanine ligase</fullName>
        <ecNumber evidence="3 14">6.3.2.8</ecNumber>
    </recommendedName>
    <alternativeName>
        <fullName evidence="14">UDP-N-acetylmuramoyl-L-alanine synthetase</fullName>
    </alternativeName>
</protein>
<dbReference type="InterPro" id="IPR036565">
    <property type="entry name" value="Mur-like_cat_sf"/>
</dbReference>
<evidence type="ECO:0000313" key="19">
    <source>
        <dbReference type="Proteomes" id="UP000075260"/>
    </source>
</evidence>
<comment type="pathway">
    <text evidence="2 14">Cell wall biogenesis; peptidoglycan biosynthesis.</text>
</comment>
<dbReference type="EMBL" id="JEMA01000601">
    <property type="protein sequence ID" value="KYF67995.1"/>
    <property type="molecule type" value="Genomic_DNA"/>
</dbReference>
<comment type="similarity">
    <text evidence="14">Belongs to the MurCDEF family.</text>
</comment>
<dbReference type="PANTHER" id="PTHR43445">
    <property type="entry name" value="UDP-N-ACETYLMURAMATE--L-ALANINE LIGASE-RELATED"/>
    <property type="match status" value="1"/>
</dbReference>
<dbReference type="GO" id="GO:0071555">
    <property type="term" value="P:cell wall organization"/>
    <property type="evidence" value="ECO:0007669"/>
    <property type="project" value="UniProtKB-KW"/>
</dbReference>
<reference evidence="18 19" key="1">
    <citation type="submission" date="2014-02" db="EMBL/GenBank/DDBJ databases">
        <title>The small core and large imbalanced accessory genome model reveals a collaborative survival strategy of Sorangium cellulosum strains in nature.</title>
        <authorList>
            <person name="Han K."/>
            <person name="Peng R."/>
            <person name="Blom J."/>
            <person name="Li Y.-Z."/>
        </authorList>
    </citation>
    <scope>NUCLEOTIDE SEQUENCE [LARGE SCALE GENOMIC DNA]</scope>
    <source>
        <strain evidence="18 19">So0008-312</strain>
    </source>
</reference>
<dbReference type="Gene3D" id="3.90.190.20">
    <property type="entry name" value="Mur ligase, C-terminal domain"/>
    <property type="match status" value="1"/>
</dbReference>
<dbReference type="Gene3D" id="3.40.50.720">
    <property type="entry name" value="NAD(P)-binding Rossmann-like Domain"/>
    <property type="match status" value="1"/>
</dbReference>
<evidence type="ECO:0000256" key="9">
    <source>
        <dbReference type="ARBA" id="ARBA00022960"/>
    </source>
</evidence>
<dbReference type="Pfam" id="PF01225">
    <property type="entry name" value="Mur_ligase"/>
    <property type="match status" value="1"/>
</dbReference>
<keyword evidence="4 14" id="KW-0963">Cytoplasm</keyword>
<evidence type="ECO:0000256" key="12">
    <source>
        <dbReference type="ARBA" id="ARBA00023316"/>
    </source>
</evidence>
<dbReference type="SUPFAM" id="SSF53244">
    <property type="entry name" value="MurD-like peptide ligases, peptide-binding domain"/>
    <property type="match status" value="1"/>
</dbReference>
<dbReference type="Pfam" id="PF08245">
    <property type="entry name" value="Mur_ligase_M"/>
    <property type="match status" value="1"/>
</dbReference>
<keyword evidence="5 14" id="KW-0436">Ligase</keyword>
<name>A0A150QJ15_SORCE</name>
<dbReference type="GO" id="GO:0005737">
    <property type="term" value="C:cytoplasm"/>
    <property type="evidence" value="ECO:0007669"/>
    <property type="project" value="UniProtKB-SubCell"/>
</dbReference>
<comment type="function">
    <text evidence="14">Cell wall formation.</text>
</comment>
<keyword evidence="11 14" id="KW-0131">Cell cycle</keyword>
<dbReference type="GO" id="GO:0009252">
    <property type="term" value="P:peptidoglycan biosynthetic process"/>
    <property type="evidence" value="ECO:0007669"/>
    <property type="project" value="UniProtKB-UniRule"/>
</dbReference>
<comment type="subcellular location">
    <subcellularLocation>
        <location evidence="1 14">Cytoplasm</location>
    </subcellularLocation>
</comment>
<proteinExistence type="inferred from homology"/>
<accession>A0A150QJ15</accession>